<dbReference type="Pfam" id="PF00128">
    <property type="entry name" value="Alpha-amylase"/>
    <property type="match status" value="1"/>
</dbReference>
<dbReference type="SMART" id="SM00642">
    <property type="entry name" value="Aamy"/>
    <property type="match status" value="1"/>
</dbReference>
<dbReference type="EMBL" id="FWDM01000035">
    <property type="protein sequence ID" value="SLM15192.1"/>
    <property type="molecule type" value="Genomic_DNA"/>
</dbReference>
<protein>
    <submittedName>
        <fullName evidence="2">Amylosucrase</fullName>
        <ecNumber evidence="2">2.4.1.4</ecNumber>
    </submittedName>
</protein>
<accession>A0A3P3XL12</accession>
<dbReference type="PANTHER" id="PTHR10357">
    <property type="entry name" value="ALPHA-AMYLASE FAMILY MEMBER"/>
    <property type="match status" value="1"/>
</dbReference>
<sequence>MQQGFDTFKKEFSARLSARGLPRYSGWPEFSARLEDELERLTGLLFELYGDRPDFAYWVENIVLGAFEAYRKRPTWLKARDREYPPESGWYLREDVIGAVCYVDRWAGTFRGIEERLPYLKELGIKYLHLMPFFKSPERENDGGYAVSSYRETNPALGTIDELSALARKLARHSIALIADFVFNHTSDEHEWALAAKAGDEFYRDFYLTFPNWKEPEEYSKTLREIFPEARRGSFTWNEEMQRWVWTTFHSYQWDLNYRNPAVFEAMAGEMLALANQGVAGLRLDAVAFIWKEKGTPCENLPQAHTIIRAFQCVARLACPSLVFKSEAIVHPDQIVQYIDLRECQLSYNPLLMAELWEAAATKEVRLLAYSIKKRHNLPEGCAWVNYIRCHDDIGWTFADEDAAALGIKGFDHRQFLNRFYLGEFPGSFARGLSFQYNPVTHDMRICGTAASLAGIERDMRRDPGKNRETALRRFLLLYGIAFSAGGIPLIYLGDELGMENDPDWDKDPAHTKDSRWVHRPVWQEVLFRERHNPATVTGQVFASIKKMIEQRSKHSVFAVQGIEVLESGHPSVLLFRKKSKSETLVVVGNFSECEATVPREVCARAFEGRLAVDLLASGAAAGEGASVGPLTLKSCELKWLLIEG</sequence>
<dbReference type="InterPro" id="IPR044077">
    <property type="entry name" value="Amylosucrase"/>
</dbReference>
<proteinExistence type="predicted"/>
<name>A0A3P3XL12_9SPIR</name>
<dbReference type="InterPro" id="IPR045857">
    <property type="entry name" value="O16G_dom_2"/>
</dbReference>
<dbReference type="InterPro" id="IPR006047">
    <property type="entry name" value="GH13_cat_dom"/>
</dbReference>
<dbReference type="Gene3D" id="2.60.40.1180">
    <property type="entry name" value="Golgi alpha-mannosidase II"/>
    <property type="match status" value="1"/>
</dbReference>
<dbReference type="Gene3D" id="1.10.1740.10">
    <property type="match status" value="1"/>
</dbReference>
<dbReference type="SUPFAM" id="SSF51445">
    <property type="entry name" value="(Trans)glycosidases"/>
    <property type="match status" value="1"/>
</dbReference>
<dbReference type="InterPro" id="IPR013780">
    <property type="entry name" value="Glyco_hydro_b"/>
</dbReference>
<keyword evidence="2" id="KW-0328">Glycosyltransferase</keyword>
<evidence type="ECO:0000313" key="2">
    <source>
        <dbReference type="EMBL" id="SLM15192.1"/>
    </source>
</evidence>
<gene>
    <name evidence="2" type="primary">ams</name>
    <name evidence="2" type="ORF">SPIROBIBN47_400006</name>
</gene>
<keyword evidence="2" id="KW-0808">Transferase</keyword>
<dbReference type="PANTHER" id="PTHR10357:SF213">
    <property type="entry name" value="ALPHA AMYLASE CATALYTIC REGION"/>
    <property type="match status" value="1"/>
</dbReference>
<dbReference type="EC" id="2.4.1.4" evidence="2"/>
<reference evidence="2" key="1">
    <citation type="submission" date="2017-02" db="EMBL/GenBank/DDBJ databases">
        <authorList>
            <person name="Regsiter A."/>
            <person name="William W."/>
        </authorList>
    </citation>
    <scope>NUCLEOTIDE SEQUENCE</scope>
    <source>
        <strain evidence="2">Bib</strain>
    </source>
</reference>
<organism evidence="2">
    <name type="scientific">uncultured spirochete</name>
    <dbReference type="NCBI Taxonomy" id="156406"/>
    <lineage>
        <taxon>Bacteria</taxon>
        <taxon>Pseudomonadati</taxon>
        <taxon>Spirochaetota</taxon>
        <taxon>Spirochaetia</taxon>
        <taxon>Spirochaetales</taxon>
        <taxon>environmental samples</taxon>
    </lineage>
</organism>
<dbReference type="SUPFAM" id="SSF51011">
    <property type="entry name" value="Glycosyl hydrolase domain"/>
    <property type="match status" value="1"/>
</dbReference>
<feature type="domain" description="Glycosyl hydrolase family 13 catalytic" evidence="1">
    <location>
        <begin position="102"/>
        <end position="529"/>
    </location>
</feature>
<dbReference type="Gene3D" id="3.90.400.10">
    <property type="entry name" value="Oligo-1,6-glucosidase, Domain 2"/>
    <property type="match status" value="1"/>
</dbReference>
<dbReference type="Gene3D" id="3.20.20.80">
    <property type="entry name" value="Glycosidases"/>
    <property type="match status" value="1"/>
</dbReference>
<dbReference type="AlphaFoldDB" id="A0A3P3XL12"/>
<dbReference type="GO" id="GO:0005975">
    <property type="term" value="P:carbohydrate metabolic process"/>
    <property type="evidence" value="ECO:0007669"/>
    <property type="project" value="InterPro"/>
</dbReference>
<dbReference type="GO" id="GO:0047669">
    <property type="term" value="F:amylosucrase activity"/>
    <property type="evidence" value="ECO:0007669"/>
    <property type="project" value="UniProtKB-EC"/>
</dbReference>
<evidence type="ECO:0000259" key="1">
    <source>
        <dbReference type="SMART" id="SM00642"/>
    </source>
</evidence>
<dbReference type="InterPro" id="IPR017853">
    <property type="entry name" value="GH"/>
</dbReference>
<dbReference type="CDD" id="cd11324">
    <property type="entry name" value="AmyAc_Amylosucrase"/>
    <property type="match status" value="1"/>
</dbReference>